<dbReference type="Pfam" id="PF00999">
    <property type="entry name" value="Na_H_Exchanger"/>
    <property type="match status" value="1"/>
</dbReference>
<evidence type="ECO:0000256" key="7">
    <source>
        <dbReference type="SAM" id="Phobius"/>
    </source>
</evidence>
<dbReference type="Proteomes" id="UP001611383">
    <property type="component" value="Chromosome"/>
</dbReference>
<evidence type="ECO:0000256" key="5">
    <source>
        <dbReference type="ARBA" id="ARBA00023065"/>
    </source>
</evidence>
<feature type="transmembrane region" description="Helical" evidence="7">
    <location>
        <begin position="344"/>
        <end position="365"/>
    </location>
</feature>
<feature type="transmembrane region" description="Helical" evidence="7">
    <location>
        <begin position="314"/>
        <end position="332"/>
    </location>
</feature>
<feature type="transmembrane region" description="Helical" evidence="7">
    <location>
        <begin position="194"/>
        <end position="215"/>
    </location>
</feature>
<protein>
    <submittedName>
        <fullName evidence="9">Cation:proton antiporter</fullName>
    </submittedName>
</protein>
<evidence type="ECO:0000256" key="3">
    <source>
        <dbReference type="ARBA" id="ARBA00022692"/>
    </source>
</evidence>
<feature type="transmembrane region" description="Helical" evidence="7">
    <location>
        <begin position="30"/>
        <end position="51"/>
    </location>
</feature>
<feature type="transmembrane region" description="Helical" evidence="7">
    <location>
        <begin position="409"/>
        <end position="431"/>
    </location>
</feature>
<evidence type="ECO:0000256" key="1">
    <source>
        <dbReference type="ARBA" id="ARBA00004141"/>
    </source>
</evidence>
<keyword evidence="5" id="KW-0406">Ion transport</keyword>
<evidence type="ECO:0000313" key="9">
    <source>
        <dbReference type="EMBL" id="WNG46022.1"/>
    </source>
</evidence>
<feature type="transmembrane region" description="Helical" evidence="7">
    <location>
        <begin position="270"/>
        <end position="294"/>
    </location>
</feature>
<dbReference type="PANTHER" id="PTHR32468">
    <property type="entry name" value="CATION/H + ANTIPORTER"/>
    <property type="match status" value="1"/>
</dbReference>
<feature type="transmembrane region" description="Helical" evidence="7">
    <location>
        <begin position="160"/>
        <end position="182"/>
    </location>
</feature>
<evidence type="ECO:0000256" key="6">
    <source>
        <dbReference type="ARBA" id="ARBA00023136"/>
    </source>
</evidence>
<organism evidence="9 10">
    <name type="scientific">Archangium minus</name>
    <dbReference type="NCBI Taxonomy" id="83450"/>
    <lineage>
        <taxon>Bacteria</taxon>
        <taxon>Pseudomonadati</taxon>
        <taxon>Myxococcota</taxon>
        <taxon>Myxococcia</taxon>
        <taxon>Myxococcales</taxon>
        <taxon>Cystobacterineae</taxon>
        <taxon>Archangiaceae</taxon>
        <taxon>Archangium</taxon>
    </lineage>
</organism>
<comment type="subcellular location">
    <subcellularLocation>
        <location evidence="1">Membrane</location>
        <topology evidence="1">Multi-pass membrane protein</topology>
    </subcellularLocation>
</comment>
<dbReference type="PANTHER" id="PTHR32468:SF0">
    <property type="entry name" value="K(+)_H(+) ANTIPORTER 1"/>
    <property type="match status" value="1"/>
</dbReference>
<keyword evidence="4 7" id="KW-1133">Transmembrane helix</keyword>
<dbReference type="InterPro" id="IPR006153">
    <property type="entry name" value="Cation/H_exchanger_TM"/>
</dbReference>
<accession>A0ABY9WQD1</accession>
<dbReference type="EMBL" id="CP043494">
    <property type="protein sequence ID" value="WNG46022.1"/>
    <property type="molecule type" value="Genomic_DNA"/>
</dbReference>
<evidence type="ECO:0000256" key="2">
    <source>
        <dbReference type="ARBA" id="ARBA00022448"/>
    </source>
</evidence>
<evidence type="ECO:0000256" key="4">
    <source>
        <dbReference type="ARBA" id="ARBA00022989"/>
    </source>
</evidence>
<evidence type="ECO:0000313" key="10">
    <source>
        <dbReference type="Proteomes" id="UP001611383"/>
    </source>
</evidence>
<dbReference type="Gene3D" id="1.20.1530.20">
    <property type="match status" value="1"/>
</dbReference>
<gene>
    <name evidence="9" type="ORF">F0U60_19320</name>
</gene>
<keyword evidence="3 7" id="KW-0812">Transmembrane</keyword>
<name>A0ABY9WQD1_9BACT</name>
<dbReference type="InterPro" id="IPR038770">
    <property type="entry name" value="Na+/solute_symporter_sf"/>
</dbReference>
<sequence length="456" mass="49282">MNPNPMVMSLLQAATQGAESAVGAKAEEIVLHLLAQFIAILAATRIVVYMAKKVGQTDVAGEILAGLVLGPSLLGALAPDAMHTLFDGSTSQTFIGLSQVGLILLMFQIGLEFEFKANLSTSKKSISVVSIAGMVVPFVMGYLSAPWFHERLPEPRPDLLGFQLFFGISMSITAIPILGRIFMELRLAHTRVAALTIGAAAIDDIVGWLILGVVTLIVQNQFAPSKIVWRLVALAIYVAFVFLVARPLLKRFVDNNLRRHGGLQMSTVAMLLLVIFASAFVTSSIGVFAIIGGFVMGVSLHDNRSFVEEWKTRISPLVNTFFLPLFFAYTGLRTSIGTLSNASEAFACLMVVAVAFISKFGGAYVGARFVGEDHRSATVIGVCMNTRALMELIVLNIGYDLGVLPRSMFTMLVIMAILSTFMATPLIRWLMRGEEREPLSSAELGGNSEMGRTAHS</sequence>
<reference evidence="9 10" key="1">
    <citation type="submission" date="2019-08" db="EMBL/GenBank/DDBJ databases">
        <title>Archangium and Cystobacter genomes.</title>
        <authorList>
            <person name="Chen I.-C.K."/>
            <person name="Wielgoss S."/>
        </authorList>
    </citation>
    <scope>NUCLEOTIDE SEQUENCE [LARGE SCALE GENOMIC DNA]</scope>
    <source>
        <strain evidence="9 10">Cbm 6</strain>
    </source>
</reference>
<evidence type="ECO:0000259" key="8">
    <source>
        <dbReference type="Pfam" id="PF00999"/>
    </source>
</evidence>
<keyword evidence="2" id="KW-0813">Transport</keyword>
<keyword evidence="6 7" id="KW-0472">Membrane</keyword>
<feature type="transmembrane region" description="Helical" evidence="7">
    <location>
        <begin position="227"/>
        <end position="249"/>
    </location>
</feature>
<keyword evidence="10" id="KW-1185">Reference proteome</keyword>
<feature type="domain" description="Cation/H+ exchanger transmembrane" evidence="8">
    <location>
        <begin position="46"/>
        <end position="432"/>
    </location>
</feature>
<feature type="transmembrane region" description="Helical" evidence="7">
    <location>
        <begin position="94"/>
        <end position="113"/>
    </location>
</feature>
<dbReference type="InterPro" id="IPR050794">
    <property type="entry name" value="CPA2_transporter"/>
</dbReference>
<proteinExistence type="predicted"/>
<feature type="transmembrane region" description="Helical" evidence="7">
    <location>
        <begin position="63"/>
        <end position="82"/>
    </location>
</feature>
<feature type="transmembrane region" description="Helical" evidence="7">
    <location>
        <begin position="125"/>
        <end position="148"/>
    </location>
</feature>